<proteinExistence type="predicted"/>
<sequence>MYGKLLIAAAAMGVGFGSGSSALAQKVRVYTQKIDAAVLCGSEYAKYECSTTRKHMRLQKADIELEQSGGVPNHMSVLGMVYSDLSGTKLSQRSCVPGSANVFTTADLSEPTKPTPFLFTKKVDTKISAALEANVVEAMRLANVPEPALKRLAAQFKATYASTASRGNLIKGEFYRLALKDDVVRAIQDSATTNPAAKSCAAVLRADDNAGLIYSIAVIKLDSATYTSDVASTVAAEFTAKVAGRAPGADIAGLTTSITNEVTTGLKAAVGTAYRVISWDYLDADNISATTGPN</sequence>
<evidence type="ECO:0000313" key="2">
    <source>
        <dbReference type="Proteomes" id="UP000197783"/>
    </source>
</evidence>
<organism evidence="1 2">
    <name type="scientific">Sphingomonas mucosissima</name>
    <dbReference type="NCBI Taxonomy" id="370959"/>
    <lineage>
        <taxon>Bacteria</taxon>
        <taxon>Pseudomonadati</taxon>
        <taxon>Pseudomonadota</taxon>
        <taxon>Alphaproteobacteria</taxon>
        <taxon>Sphingomonadales</taxon>
        <taxon>Sphingomonadaceae</taxon>
        <taxon>Sphingomonas</taxon>
    </lineage>
</organism>
<protein>
    <submittedName>
        <fullName evidence="1">Uncharacterized protein</fullName>
    </submittedName>
</protein>
<reference evidence="1 2" key="1">
    <citation type="submission" date="2017-03" db="EMBL/GenBank/DDBJ databases">
        <title>Genome sequence of Sphingomonas mucosissima DSM 17494.</title>
        <authorList>
            <person name="Poehlein A."/>
            <person name="Wuebbeler J.H."/>
            <person name="Steinbuechel A."/>
            <person name="Daniel R."/>
        </authorList>
    </citation>
    <scope>NUCLEOTIDE SEQUENCE [LARGE SCALE GENOMIC DNA]</scope>
    <source>
        <strain evidence="1 2">DSM 17494</strain>
    </source>
</reference>
<comment type="caution">
    <text evidence="1">The sequence shown here is derived from an EMBL/GenBank/DDBJ whole genome shotgun (WGS) entry which is preliminary data.</text>
</comment>
<dbReference type="RefSeq" id="WP_140418388.1">
    <property type="nucleotide sequence ID" value="NZ_NBBJ01000001.1"/>
</dbReference>
<dbReference type="OrthoDB" id="10007865at2"/>
<dbReference type="Proteomes" id="UP000197783">
    <property type="component" value="Unassembled WGS sequence"/>
</dbReference>
<keyword evidence="2" id="KW-1185">Reference proteome</keyword>
<gene>
    <name evidence="1" type="ORF">SPMU_05970</name>
</gene>
<accession>A0A245ZRA6</accession>
<dbReference type="EMBL" id="NBBJ01000001">
    <property type="protein sequence ID" value="OWK32275.1"/>
    <property type="molecule type" value="Genomic_DNA"/>
</dbReference>
<dbReference type="AlphaFoldDB" id="A0A245ZRA6"/>
<evidence type="ECO:0000313" key="1">
    <source>
        <dbReference type="EMBL" id="OWK32275.1"/>
    </source>
</evidence>
<name>A0A245ZRA6_9SPHN</name>